<dbReference type="Pfam" id="PF22456">
    <property type="entry name" value="PqqF-like_C_4"/>
    <property type="match status" value="1"/>
</dbReference>
<dbReference type="SUPFAM" id="SSF63411">
    <property type="entry name" value="LuxS/MPP-like metallohydrolase"/>
    <property type="match status" value="3"/>
</dbReference>
<dbReference type="EMBL" id="GBEZ01002341">
    <property type="protein sequence ID" value="JAC82704.1"/>
    <property type="molecule type" value="Transcribed_RNA"/>
</dbReference>
<dbReference type="AlphaFoldDB" id="A0A061SI42"/>
<proteinExistence type="predicted"/>
<dbReference type="Gene3D" id="3.30.830.10">
    <property type="entry name" value="Metalloenzyme, LuxS/M16 peptidase-like"/>
    <property type="match status" value="3"/>
</dbReference>
<dbReference type="PANTHER" id="PTHR43690">
    <property type="entry name" value="NARDILYSIN"/>
    <property type="match status" value="1"/>
</dbReference>
<evidence type="ECO:0000259" key="2">
    <source>
        <dbReference type="Pfam" id="PF16187"/>
    </source>
</evidence>
<dbReference type="InterPro" id="IPR032632">
    <property type="entry name" value="Peptidase_M16_M"/>
</dbReference>
<feature type="domain" description="Coenzyme PQQ synthesis protein F-like C-terminal lobe" evidence="3">
    <location>
        <begin position="410"/>
        <end position="509"/>
    </location>
</feature>
<dbReference type="GO" id="GO:0046872">
    <property type="term" value="F:metal ion binding"/>
    <property type="evidence" value="ECO:0007669"/>
    <property type="project" value="UniProtKB-KW"/>
</dbReference>
<sequence length="608" mass="68076">MRFLFQEEEDPCELCSRLAPVLHRYPPSDLLRADHCYEEFDPELISRLLELMVPRADGLRVDLVTKQFDSAREALGRLSADGREEGFEPWFGFSYLDLPVPEELLSQWEVATPSKDMRMPPKNPYIATDFSLRCGDCPPIANGAPASSVPALLVDEPGLRLWHKADAEFRVPKANAYFQISSPTLNSSAQASVTSHLLVKLMDEALNEDAYLAETADLGYSSHFDGSNGIAVQVSGFSHKLPVLTRRIFQTLSSLQVDAAAFARVKEVYSRQLHNAHMKPHQAASYARLYALRGSMWHTDAQLAALGPTELGDVQAALSAALRSMHVEALMHGNLTAEEATSLARDVRSLLGEGLLPEAERPADRVVQLPDGGSFVYRAPAKNSDETNSALENYYQIAEYDTETAATVSMLDQLLHEPFYDTLRTKEQLGYTVHCGQRMTHGILGFCAVVVSNARGAPDLDKRVEAFLEAFEKTLQELSEEKFEQNKSSLISNKLVKFTHLGEETEYMWDKITSRGYLFEARQNEAEVIASLTLEDLQKWYAQHLSPISRTRRKLSIQVVGKVVGPESTPQDSEQEKLASSYLRNVEQLEAFKAELPLFRVFRNEVTR</sequence>
<evidence type="ECO:0000256" key="1">
    <source>
        <dbReference type="ARBA" id="ARBA00022723"/>
    </source>
</evidence>
<evidence type="ECO:0000259" key="3">
    <source>
        <dbReference type="Pfam" id="PF22456"/>
    </source>
</evidence>
<accession>A0A061SI42</accession>
<keyword evidence="1" id="KW-0479">Metal-binding</keyword>
<name>A0A061SI42_9CHLO</name>
<dbReference type="InterPro" id="IPR054734">
    <property type="entry name" value="PqqF-like_C_4"/>
</dbReference>
<dbReference type="InterPro" id="IPR011249">
    <property type="entry name" value="Metalloenz_LuxS/M16"/>
</dbReference>
<organism evidence="4">
    <name type="scientific">Tetraselmis sp. GSL018</name>
    <dbReference type="NCBI Taxonomy" id="582737"/>
    <lineage>
        <taxon>Eukaryota</taxon>
        <taxon>Viridiplantae</taxon>
        <taxon>Chlorophyta</taxon>
        <taxon>core chlorophytes</taxon>
        <taxon>Chlorodendrophyceae</taxon>
        <taxon>Chlorodendrales</taxon>
        <taxon>Chlorodendraceae</taxon>
        <taxon>Tetraselmis</taxon>
    </lineage>
</organism>
<dbReference type="InterPro" id="IPR050626">
    <property type="entry name" value="Peptidase_M16"/>
</dbReference>
<dbReference type="Pfam" id="PF16187">
    <property type="entry name" value="Peptidase_M16_M"/>
    <property type="match status" value="1"/>
</dbReference>
<dbReference type="PANTHER" id="PTHR43690:SF18">
    <property type="entry name" value="INSULIN-DEGRADING ENZYME-RELATED"/>
    <property type="match status" value="1"/>
</dbReference>
<protein>
    <submittedName>
        <fullName evidence="4">Nardilysin</fullName>
    </submittedName>
</protein>
<evidence type="ECO:0000313" key="4">
    <source>
        <dbReference type="EMBL" id="JAC82704.1"/>
    </source>
</evidence>
<feature type="domain" description="Peptidase M16 middle/third" evidence="2">
    <location>
        <begin position="3"/>
        <end position="305"/>
    </location>
</feature>
<reference evidence="4" key="1">
    <citation type="submission" date="2014-05" db="EMBL/GenBank/DDBJ databases">
        <title>The transcriptome of the halophilic microalga Tetraselmis sp. GSL018 isolated from the Great Salt Lake, Utah.</title>
        <authorList>
            <person name="Jinkerson R.E."/>
            <person name="D'Adamo S."/>
            <person name="Posewitz M.C."/>
        </authorList>
    </citation>
    <scope>NUCLEOTIDE SEQUENCE</scope>
    <source>
        <strain evidence="4">GSL018</strain>
    </source>
</reference>
<gene>
    <name evidence="4" type="primary">NRD1</name>
    <name evidence="4" type="ORF">TSPGSL018_5099</name>
</gene>